<keyword evidence="1" id="KW-0336">GPI-anchor</keyword>
<protein>
    <recommendedName>
        <fullName evidence="1">Dipeptidase</fullName>
        <ecNumber evidence="1">3.4.13.19</ecNumber>
    </recommendedName>
</protein>
<keyword evidence="2" id="KW-1133">Transmembrane helix</keyword>
<keyword evidence="2" id="KW-0812">Transmembrane</keyword>
<dbReference type="EC" id="3.4.13.19" evidence="1"/>
<dbReference type="AlphaFoldDB" id="A0A1B6ESF4"/>
<gene>
    <name evidence="3" type="ORF">g.4189</name>
</gene>
<comment type="subcellular location">
    <subcellularLocation>
        <location evidence="1">Membrane</location>
        <topology evidence="1">Lipid-anchor</topology>
        <topology evidence="1">GPI-anchor</topology>
    </subcellularLocation>
</comment>
<feature type="transmembrane region" description="Helical" evidence="2">
    <location>
        <begin position="18"/>
        <end position="40"/>
    </location>
</feature>
<name>A0A1B6ESF4_9HEMI</name>
<comment type="similarity">
    <text evidence="1">Belongs to the metallo-dependent hydrolases superfamily. Peptidase M19 family.</text>
</comment>
<sequence>MEILNSQSSILSWIKKHFIAVISVVVLLVIIVSVVVWRVFFGPEPCKGSACLDAMGIFDLDNDFSSNFESELNGNWSLVGFSSIKDSKDDNNIYKNNSIPRGQTNLVRLKAGKVWTQVWNIQGECDDSSTLLSKAQAMKDLLKNNGVVFPFSTIQVRRIQSKSDAKKLSSYFKIETFKAVKKSQRFLEAMVKNYPIKFISVCDCPEETSQIGDIVEIATKLSLVINLIECDANQTEIVFNKITNDSQICYTVKSKTLNDHQKDIIDRVKEKGGVVLITLLQSLYENITEVVDAFAEVYQHTNSCDYLGLASGFDRKDKMIPGLENPSKIPVIFDELFKRNETIWNKECLNKIASGNVWRLLDNV</sequence>
<dbReference type="PANTHER" id="PTHR10443:SF12">
    <property type="entry name" value="DIPEPTIDASE"/>
    <property type="match status" value="1"/>
</dbReference>
<evidence type="ECO:0000313" key="3">
    <source>
        <dbReference type="EMBL" id="JAS40935.1"/>
    </source>
</evidence>
<keyword evidence="1" id="KW-1015">Disulfide bond</keyword>
<keyword evidence="1" id="KW-0325">Glycoprotein</keyword>
<dbReference type="GO" id="GO:0046872">
    <property type="term" value="F:metal ion binding"/>
    <property type="evidence" value="ECO:0007669"/>
    <property type="project" value="UniProtKB-UniRule"/>
</dbReference>
<dbReference type="GO" id="GO:0070573">
    <property type="term" value="F:metallodipeptidase activity"/>
    <property type="evidence" value="ECO:0007669"/>
    <property type="project" value="InterPro"/>
</dbReference>
<evidence type="ECO:0000256" key="2">
    <source>
        <dbReference type="SAM" id="Phobius"/>
    </source>
</evidence>
<comment type="subunit">
    <text evidence="1">Homodimer; disulfide-linked.</text>
</comment>
<comment type="catalytic activity">
    <reaction evidence="1">
        <text>an L-aminoacyl-L-amino acid + H2O = 2 an L-alpha-amino acid</text>
        <dbReference type="Rhea" id="RHEA:48940"/>
        <dbReference type="ChEBI" id="CHEBI:15377"/>
        <dbReference type="ChEBI" id="CHEBI:59869"/>
        <dbReference type="ChEBI" id="CHEBI:77460"/>
        <dbReference type="EC" id="3.4.13.19"/>
    </reaction>
</comment>
<dbReference type="GO" id="GO:0098552">
    <property type="term" value="C:side of membrane"/>
    <property type="evidence" value="ECO:0007669"/>
    <property type="project" value="UniProtKB-KW"/>
</dbReference>
<dbReference type="SUPFAM" id="SSF51556">
    <property type="entry name" value="Metallo-dependent hydrolases"/>
    <property type="match status" value="1"/>
</dbReference>
<reference evidence="3" key="1">
    <citation type="submission" date="2015-11" db="EMBL/GenBank/DDBJ databases">
        <title>De novo transcriptome assembly of four potential Pierce s Disease insect vectors from Arizona vineyards.</title>
        <authorList>
            <person name="Tassone E.E."/>
        </authorList>
    </citation>
    <scope>NUCLEOTIDE SEQUENCE</scope>
</reference>
<dbReference type="Pfam" id="PF01244">
    <property type="entry name" value="Peptidase_M19"/>
    <property type="match status" value="1"/>
</dbReference>
<keyword evidence="1" id="KW-0482">Metalloprotease</keyword>
<accession>A0A1B6ESF4</accession>
<keyword evidence="1" id="KW-0645">Protease</keyword>
<dbReference type="PANTHER" id="PTHR10443">
    <property type="entry name" value="MICROSOMAL DIPEPTIDASE"/>
    <property type="match status" value="1"/>
</dbReference>
<keyword evidence="2" id="KW-0472">Membrane</keyword>
<dbReference type="InterPro" id="IPR008257">
    <property type="entry name" value="Pept_M19"/>
</dbReference>
<keyword evidence="1" id="KW-0862">Zinc</keyword>
<dbReference type="GO" id="GO:0006508">
    <property type="term" value="P:proteolysis"/>
    <property type="evidence" value="ECO:0007669"/>
    <property type="project" value="UniProtKB-KW"/>
</dbReference>
<evidence type="ECO:0000256" key="1">
    <source>
        <dbReference type="RuleBase" id="RU341113"/>
    </source>
</evidence>
<proteinExistence type="inferred from homology"/>
<keyword evidence="1" id="KW-0479">Metal-binding</keyword>
<keyword evidence="1" id="KW-0224">Dipeptidase</keyword>
<keyword evidence="1" id="KW-0378">Hydrolase</keyword>
<keyword evidence="1" id="KW-0449">Lipoprotein</keyword>
<dbReference type="InterPro" id="IPR032466">
    <property type="entry name" value="Metal_Hydrolase"/>
</dbReference>
<comment type="cofactor">
    <cofactor evidence="1">
        <name>Zn(2+)</name>
        <dbReference type="ChEBI" id="CHEBI:29105"/>
    </cofactor>
</comment>
<dbReference type="EMBL" id="GECZ01028834">
    <property type="protein sequence ID" value="JAS40935.1"/>
    <property type="molecule type" value="Transcribed_RNA"/>
</dbReference>
<organism evidence="3">
    <name type="scientific">Cuerna arida</name>
    <dbReference type="NCBI Taxonomy" id="1464854"/>
    <lineage>
        <taxon>Eukaryota</taxon>
        <taxon>Metazoa</taxon>
        <taxon>Ecdysozoa</taxon>
        <taxon>Arthropoda</taxon>
        <taxon>Hexapoda</taxon>
        <taxon>Insecta</taxon>
        <taxon>Pterygota</taxon>
        <taxon>Neoptera</taxon>
        <taxon>Paraneoptera</taxon>
        <taxon>Hemiptera</taxon>
        <taxon>Auchenorrhyncha</taxon>
        <taxon>Membracoidea</taxon>
        <taxon>Cicadellidae</taxon>
        <taxon>Cicadellinae</taxon>
        <taxon>Proconiini</taxon>
        <taxon>Cuerna</taxon>
    </lineage>
</organism>
<dbReference type="Gene3D" id="3.20.20.140">
    <property type="entry name" value="Metal-dependent hydrolases"/>
    <property type="match status" value="2"/>
</dbReference>